<reference evidence="2" key="1">
    <citation type="submission" date="2021-05" db="EMBL/GenBank/DDBJ databases">
        <authorList>
            <person name="Alioto T."/>
            <person name="Alioto T."/>
            <person name="Gomez Garrido J."/>
        </authorList>
    </citation>
    <scope>NUCLEOTIDE SEQUENCE</scope>
</reference>
<feature type="region of interest" description="Disordered" evidence="1">
    <location>
        <begin position="90"/>
        <end position="117"/>
    </location>
</feature>
<evidence type="ECO:0000256" key="1">
    <source>
        <dbReference type="SAM" id="MobiDB-lite"/>
    </source>
</evidence>
<evidence type="ECO:0000313" key="2">
    <source>
        <dbReference type="EMBL" id="CAG6541006.1"/>
    </source>
</evidence>
<name>A0A8D8HVW0_CULPI</name>
<organism evidence="2">
    <name type="scientific">Culex pipiens</name>
    <name type="common">House mosquito</name>
    <dbReference type="NCBI Taxonomy" id="7175"/>
    <lineage>
        <taxon>Eukaryota</taxon>
        <taxon>Metazoa</taxon>
        <taxon>Ecdysozoa</taxon>
        <taxon>Arthropoda</taxon>
        <taxon>Hexapoda</taxon>
        <taxon>Insecta</taxon>
        <taxon>Pterygota</taxon>
        <taxon>Neoptera</taxon>
        <taxon>Endopterygota</taxon>
        <taxon>Diptera</taxon>
        <taxon>Nematocera</taxon>
        <taxon>Culicoidea</taxon>
        <taxon>Culicidae</taxon>
        <taxon>Culicinae</taxon>
        <taxon>Culicini</taxon>
        <taxon>Culex</taxon>
        <taxon>Culex</taxon>
    </lineage>
</organism>
<sequence>MRHRTRLAAATRRSSKPVRMATVCPRSGTIDIKGCCRRRRCTRWTSWRKIICVGAMVEVNKCSSSRRWLVRVKLVVTVMTSSSTCLRRTTTSRYNHRQIRGPSRRDRGKVKTLNSPD</sequence>
<dbReference type="AlphaFoldDB" id="A0A8D8HVW0"/>
<accession>A0A8D8HVW0</accession>
<dbReference type="EMBL" id="HBUE01330535">
    <property type="protein sequence ID" value="CAG6593077.1"/>
    <property type="molecule type" value="Transcribed_RNA"/>
</dbReference>
<proteinExistence type="predicted"/>
<dbReference type="EMBL" id="HBUE01223866">
    <property type="protein sequence ID" value="CAG6541006.1"/>
    <property type="molecule type" value="Transcribed_RNA"/>
</dbReference>
<protein>
    <submittedName>
        <fullName evidence="2">(northern house mosquito) hypothetical protein</fullName>
    </submittedName>
</protein>